<keyword evidence="1" id="KW-1133">Transmembrane helix</keyword>
<keyword evidence="1" id="KW-0812">Transmembrane</keyword>
<feature type="transmembrane region" description="Helical" evidence="1">
    <location>
        <begin position="150"/>
        <end position="168"/>
    </location>
</feature>
<name>A0A7S7LY98_9BACT</name>
<evidence type="ECO:0000313" key="2">
    <source>
        <dbReference type="EMBL" id="QOY53664.1"/>
    </source>
</evidence>
<accession>A0A7S7LY98</accession>
<gene>
    <name evidence="2" type="ORF">HUE87_07010</name>
</gene>
<dbReference type="Proteomes" id="UP000593836">
    <property type="component" value="Chromosome"/>
</dbReference>
<organism evidence="2 3">
    <name type="scientific">Candidatus Sulfurimonas marisnigri</name>
    <dbReference type="NCBI Taxonomy" id="2740405"/>
    <lineage>
        <taxon>Bacteria</taxon>
        <taxon>Pseudomonadati</taxon>
        <taxon>Campylobacterota</taxon>
        <taxon>Epsilonproteobacteria</taxon>
        <taxon>Campylobacterales</taxon>
        <taxon>Sulfurimonadaceae</taxon>
        <taxon>Sulfurimonas</taxon>
    </lineage>
</organism>
<dbReference type="EMBL" id="CP054493">
    <property type="protein sequence ID" value="QOY53664.1"/>
    <property type="molecule type" value="Genomic_DNA"/>
</dbReference>
<protein>
    <submittedName>
        <fullName evidence="2">Uncharacterized protein</fullName>
    </submittedName>
</protein>
<dbReference type="KEGG" id="smas:HUE87_07010"/>
<reference evidence="2 3" key="1">
    <citation type="submission" date="2020-05" db="EMBL/GenBank/DDBJ databases">
        <title>Sulfurimonas marisnigri, sp. nov., and Sulfurimonas baltica, sp. nov., manganese oxide reducing chemolithoautotrophs of the class Epsilonproteobacteria isolated from the pelagic redoxclines of the Black and Baltic Seas and emended description of the genus Sulfurimonas.</title>
        <authorList>
            <person name="Henkel J.V."/>
            <person name="Laudan C."/>
            <person name="Werner J."/>
            <person name="Neu T."/>
            <person name="Plewe S."/>
            <person name="Sproer C."/>
            <person name="Bunk B."/>
            <person name="Schulz-Vogt H.N."/>
        </authorList>
    </citation>
    <scope>NUCLEOTIDE SEQUENCE [LARGE SCALE GENOMIC DNA]</scope>
    <source>
        <strain evidence="2 3">SoZ1</strain>
    </source>
</reference>
<dbReference type="RefSeq" id="WP_194365499.1">
    <property type="nucleotide sequence ID" value="NZ_CP054493.1"/>
</dbReference>
<evidence type="ECO:0000313" key="3">
    <source>
        <dbReference type="Proteomes" id="UP000593836"/>
    </source>
</evidence>
<sequence length="297" mass="33438">MNKLFLIFLLPLSLYSSKILSYNIYERTDRVDVMITFDTPYDGIIKQSIGKSTITIKLEDATIESRKLKQLSSDYIRSLSITPMEGYTKIVASVPSSVIIKASKTSDAYGLRLRFTTKAEVIKKSSTTTKAENLPFGSLPTKKDTGMSKSYFIVTAILILGIIILLFIKNKVAPKNSKQKQTSSWLFKENLESQNEISQHSDDVSIRFQSSIDKENSVVMLDFGEQSYLVLMGKSNVLLDKFKENKPVTQDDFDTILQNRHKELDDFLHSNDGANSAIAKEPLQAYKERAASIAYEA</sequence>
<dbReference type="AlphaFoldDB" id="A0A7S7LY98"/>
<keyword evidence="1" id="KW-0472">Membrane</keyword>
<evidence type="ECO:0000256" key="1">
    <source>
        <dbReference type="SAM" id="Phobius"/>
    </source>
</evidence>
<proteinExistence type="predicted"/>
<keyword evidence="3" id="KW-1185">Reference proteome</keyword>